<keyword evidence="3" id="KW-0597">Phosphoprotein</keyword>
<dbReference type="InterPro" id="IPR003594">
    <property type="entry name" value="HATPase_dom"/>
</dbReference>
<dbReference type="InterPro" id="IPR035965">
    <property type="entry name" value="PAS-like_dom_sf"/>
</dbReference>
<dbReference type="CDD" id="cd00130">
    <property type="entry name" value="PAS"/>
    <property type="match status" value="1"/>
</dbReference>
<reference evidence="10" key="1">
    <citation type="submission" date="2024-05" db="EMBL/GenBank/DDBJ databases">
        <title>Isolation and characterization of Sporomusa carbonis sp. nov., a carboxydotrophic hydrogenogen in the genus of Sporomusa isolated from a charcoal burning pile.</title>
        <authorList>
            <person name="Boeer T."/>
            <person name="Rosenbaum F."/>
            <person name="Eysell L."/>
            <person name="Mueller V."/>
            <person name="Daniel R."/>
            <person name="Poehlein A."/>
        </authorList>
    </citation>
    <scope>NUCLEOTIDE SEQUENCE [LARGE SCALE GENOMIC DNA]</scope>
    <source>
        <strain evidence="10">DSM 10669</strain>
    </source>
</reference>
<dbReference type="Gene3D" id="3.30.450.20">
    <property type="entry name" value="PAS domain"/>
    <property type="match status" value="1"/>
</dbReference>
<dbReference type="EC" id="2.7.13.3" evidence="2"/>
<dbReference type="EMBL" id="CP155573">
    <property type="protein sequence ID" value="XFO69251.1"/>
    <property type="molecule type" value="Genomic_DNA"/>
</dbReference>
<dbReference type="SMART" id="SM00387">
    <property type="entry name" value="HATPase_c"/>
    <property type="match status" value="1"/>
</dbReference>
<dbReference type="Pfam" id="PF02518">
    <property type="entry name" value="HATPase_c"/>
    <property type="match status" value="1"/>
</dbReference>
<dbReference type="PROSITE" id="PS50109">
    <property type="entry name" value="HIS_KIN"/>
    <property type="match status" value="1"/>
</dbReference>
<keyword evidence="5" id="KW-0547">Nucleotide-binding</keyword>
<evidence type="ECO:0000256" key="6">
    <source>
        <dbReference type="ARBA" id="ARBA00022777"/>
    </source>
</evidence>
<dbReference type="Pfam" id="PF13426">
    <property type="entry name" value="PAS_9"/>
    <property type="match status" value="1"/>
</dbReference>
<organism evidence="10 11">
    <name type="scientific">Sporomusa silvacetica DSM 10669</name>
    <dbReference type="NCBI Taxonomy" id="1123289"/>
    <lineage>
        <taxon>Bacteria</taxon>
        <taxon>Bacillati</taxon>
        <taxon>Bacillota</taxon>
        <taxon>Negativicutes</taxon>
        <taxon>Selenomonadales</taxon>
        <taxon>Sporomusaceae</taxon>
        <taxon>Sporomusa</taxon>
    </lineage>
</organism>
<dbReference type="InterPro" id="IPR036097">
    <property type="entry name" value="HisK_dim/P_sf"/>
</dbReference>
<dbReference type="NCBIfam" id="TIGR00229">
    <property type="entry name" value="sensory_box"/>
    <property type="match status" value="1"/>
</dbReference>
<evidence type="ECO:0000313" key="11">
    <source>
        <dbReference type="Proteomes" id="UP000216752"/>
    </source>
</evidence>
<sequence>MRIIKNLDELFLKVFMSNPCPMAISELSDGTYIEVNDALLDTLSYCKEEVIGKTPLELGIFLDSIDHKKMLQLLNAHGYFKSFETLVSCKNGNILNAVFNGEFITIEGRPYLLTVMNNITAKRHYEQEFIRLENLNLIGQMSAGISHEIRNPITTVRGFLQFFMRKSAYAHHQDYFELMISELDKANSIITNFLYITESDPLHSQYIVQDLKKLLERIQPLLATNALEKHNRLLYYISDTPVILINETEIRQMVFNLVQNGFDAMPMGGTLILKTFRQDRHVVLVVQDHGTGIDEMILDKLGTPFLTTKDNGTGLGLAVCYGIAHRHNAKINVTTSSHGTSFEVHFPIYQTDS</sequence>
<evidence type="ECO:0000259" key="9">
    <source>
        <dbReference type="PROSITE" id="PS50109"/>
    </source>
</evidence>
<dbReference type="PANTHER" id="PTHR43065:SF46">
    <property type="entry name" value="C4-DICARBOXYLATE TRANSPORT SENSOR PROTEIN DCTB"/>
    <property type="match status" value="1"/>
</dbReference>
<evidence type="ECO:0000256" key="1">
    <source>
        <dbReference type="ARBA" id="ARBA00000085"/>
    </source>
</evidence>
<keyword evidence="7" id="KW-0067">ATP-binding</keyword>
<dbReference type="SUPFAM" id="SSF55785">
    <property type="entry name" value="PYP-like sensor domain (PAS domain)"/>
    <property type="match status" value="1"/>
</dbReference>
<protein>
    <recommendedName>
        <fullName evidence="2">histidine kinase</fullName>
        <ecNumber evidence="2">2.7.13.3</ecNumber>
    </recommendedName>
</protein>
<dbReference type="InterPro" id="IPR000014">
    <property type="entry name" value="PAS"/>
</dbReference>
<dbReference type="Gene3D" id="3.30.565.10">
    <property type="entry name" value="Histidine kinase-like ATPase, C-terminal domain"/>
    <property type="match status" value="1"/>
</dbReference>
<keyword evidence="8" id="KW-0902">Two-component regulatory system</keyword>
<comment type="catalytic activity">
    <reaction evidence="1">
        <text>ATP + protein L-histidine = ADP + protein N-phospho-L-histidine.</text>
        <dbReference type="EC" id="2.7.13.3"/>
    </reaction>
</comment>
<keyword evidence="4 10" id="KW-0808">Transferase</keyword>
<dbReference type="InterPro" id="IPR003661">
    <property type="entry name" value="HisK_dim/P_dom"/>
</dbReference>
<dbReference type="CDD" id="cd00082">
    <property type="entry name" value="HisKA"/>
    <property type="match status" value="1"/>
</dbReference>
<dbReference type="InterPro" id="IPR005467">
    <property type="entry name" value="His_kinase_dom"/>
</dbReference>
<evidence type="ECO:0000256" key="2">
    <source>
        <dbReference type="ARBA" id="ARBA00012438"/>
    </source>
</evidence>
<dbReference type="GO" id="GO:0004673">
    <property type="term" value="F:protein histidine kinase activity"/>
    <property type="evidence" value="ECO:0007669"/>
    <property type="project" value="UniProtKB-EC"/>
</dbReference>
<dbReference type="Proteomes" id="UP000216752">
    <property type="component" value="Chromosome"/>
</dbReference>
<accession>A0ABZ3IU47</accession>
<evidence type="ECO:0000256" key="4">
    <source>
        <dbReference type="ARBA" id="ARBA00022679"/>
    </source>
</evidence>
<evidence type="ECO:0000256" key="5">
    <source>
        <dbReference type="ARBA" id="ARBA00022741"/>
    </source>
</evidence>
<evidence type="ECO:0000256" key="7">
    <source>
        <dbReference type="ARBA" id="ARBA00022840"/>
    </source>
</evidence>
<evidence type="ECO:0000256" key="8">
    <source>
        <dbReference type="ARBA" id="ARBA00023012"/>
    </source>
</evidence>
<evidence type="ECO:0000256" key="3">
    <source>
        <dbReference type="ARBA" id="ARBA00022553"/>
    </source>
</evidence>
<feature type="domain" description="Histidine kinase" evidence="9">
    <location>
        <begin position="144"/>
        <end position="350"/>
    </location>
</feature>
<name>A0ABZ3IU47_9FIRM</name>
<evidence type="ECO:0000313" key="10">
    <source>
        <dbReference type="EMBL" id="XFO69251.1"/>
    </source>
</evidence>
<dbReference type="SUPFAM" id="SSF55874">
    <property type="entry name" value="ATPase domain of HSP90 chaperone/DNA topoisomerase II/histidine kinase"/>
    <property type="match status" value="1"/>
</dbReference>
<dbReference type="Pfam" id="PF00512">
    <property type="entry name" value="HisKA"/>
    <property type="match status" value="1"/>
</dbReference>
<proteinExistence type="predicted"/>
<dbReference type="InterPro" id="IPR004358">
    <property type="entry name" value="Sig_transdc_His_kin-like_C"/>
</dbReference>
<keyword evidence="6 10" id="KW-0418">Kinase</keyword>
<dbReference type="Gene3D" id="1.10.287.130">
    <property type="match status" value="1"/>
</dbReference>
<dbReference type="InterPro" id="IPR036890">
    <property type="entry name" value="HATPase_C_sf"/>
</dbReference>
<dbReference type="SMART" id="SM00388">
    <property type="entry name" value="HisKA"/>
    <property type="match status" value="1"/>
</dbReference>
<dbReference type="SUPFAM" id="SSF47384">
    <property type="entry name" value="Homodimeric domain of signal transducing histidine kinase"/>
    <property type="match status" value="1"/>
</dbReference>
<dbReference type="PRINTS" id="PR00344">
    <property type="entry name" value="BCTRLSENSOR"/>
</dbReference>
<gene>
    <name evidence="10" type="primary">kinA</name>
    <name evidence="10" type="ORF">SPSIL_054830</name>
</gene>
<dbReference type="PANTHER" id="PTHR43065">
    <property type="entry name" value="SENSOR HISTIDINE KINASE"/>
    <property type="match status" value="1"/>
</dbReference>
<dbReference type="RefSeq" id="WP_094603635.1">
    <property type="nucleotide sequence ID" value="NZ_CP155573.1"/>
</dbReference>
<keyword evidence="11" id="KW-1185">Reference proteome</keyword>